<keyword evidence="1" id="KW-0732">Signal</keyword>
<feature type="domain" description="Heavy metal binding" evidence="2">
    <location>
        <begin position="75"/>
        <end position="101"/>
    </location>
</feature>
<dbReference type="Proteomes" id="UP001595906">
    <property type="component" value="Unassembled WGS sequence"/>
</dbReference>
<dbReference type="InterPro" id="IPR045800">
    <property type="entry name" value="HMBD"/>
</dbReference>
<dbReference type="RefSeq" id="WP_379015566.1">
    <property type="nucleotide sequence ID" value="NZ_JBHSDC010000029.1"/>
</dbReference>
<feature type="signal peptide" evidence="1">
    <location>
        <begin position="1"/>
        <end position="22"/>
    </location>
</feature>
<protein>
    <submittedName>
        <fullName evidence="3">Heavy metal-binding domain-containing protein</fullName>
    </submittedName>
</protein>
<feature type="domain" description="Heavy metal binding" evidence="2">
    <location>
        <begin position="37"/>
        <end position="65"/>
    </location>
</feature>
<evidence type="ECO:0000313" key="4">
    <source>
        <dbReference type="Proteomes" id="UP001595906"/>
    </source>
</evidence>
<reference evidence="4" key="1">
    <citation type="journal article" date="2019" name="Int. J. Syst. Evol. Microbiol.">
        <title>The Global Catalogue of Microorganisms (GCM) 10K type strain sequencing project: providing services to taxonomists for standard genome sequencing and annotation.</title>
        <authorList>
            <consortium name="The Broad Institute Genomics Platform"/>
            <consortium name="The Broad Institute Genome Sequencing Center for Infectious Disease"/>
            <person name="Wu L."/>
            <person name="Ma J."/>
        </authorList>
    </citation>
    <scope>NUCLEOTIDE SEQUENCE [LARGE SCALE GENOMIC DNA]</scope>
    <source>
        <strain evidence="4">CECT 8010</strain>
    </source>
</reference>
<sequence length="117" mass="13082">MKQFKMIITMAIAVFCFTTTNAQSKTTTQMADTAAMVYKCPMKCEGDKTYDKPGKCPKCGMNLKAKLKPVTTETYQCPMKCEGDKTYDKAGKCPKCNMNLAKLEAKKEATPHEHNHN</sequence>
<organism evidence="3 4">
    <name type="scientific">Parasediminibacterium paludis</name>
    <dbReference type="NCBI Taxonomy" id="908966"/>
    <lineage>
        <taxon>Bacteria</taxon>
        <taxon>Pseudomonadati</taxon>
        <taxon>Bacteroidota</taxon>
        <taxon>Chitinophagia</taxon>
        <taxon>Chitinophagales</taxon>
        <taxon>Chitinophagaceae</taxon>
        <taxon>Parasediminibacterium</taxon>
    </lineage>
</organism>
<name>A0ABV8Q1S3_9BACT</name>
<keyword evidence="4" id="KW-1185">Reference proteome</keyword>
<evidence type="ECO:0000256" key="1">
    <source>
        <dbReference type="SAM" id="SignalP"/>
    </source>
</evidence>
<evidence type="ECO:0000313" key="3">
    <source>
        <dbReference type="EMBL" id="MFC4233333.1"/>
    </source>
</evidence>
<dbReference type="EMBL" id="JBHSDC010000029">
    <property type="protein sequence ID" value="MFC4233333.1"/>
    <property type="molecule type" value="Genomic_DNA"/>
</dbReference>
<dbReference type="Pfam" id="PF19335">
    <property type="entry name" value="HMBD"/>
    <property type="match status" value="2"/>
</dbReference>
<gene>
    <name evidence="3" type="ORF">ACFOW1_15635</name>
</gene>
<proteinExistence type="predicted"/>
<accession>A0ABV8Q1S3</accession>
<feature type="chain" id="PRO_5045652690" evidence="1">
    <location>
        <begin position="23"/>
        <end position="117"/>
    </location>
</feature>
<comment type="caution">
    <text evidence="3">The sequence shown here is derived from an EMBL/GenBank/DDBJ whole genome shotgun (WGS) entry which is preliminary data.</text>
</comment>
<evidence type="ECO:0000259" key="2">
    <source>
        <dbReference type="Pfam" id="PF19335"/>
    </source>
</evidence>